<evidence type="ECO:0000313" key="4">
    <source>
        <dbReference type="EnsemblMetazoa" id="HelroP165194"/>
    </source>
</evidence>
<feature type="region of interest" description="Disordered" evidence="1">
    <location>
        <begin position="224"/>
        <end position="269"/>
    </location>
</feature>
<dbReference type="GO" id="GO:0031106">
    <property type="term" value="P:septin ring organization"/>
    <property type="evidence" value="ECO:0000318"/>
    <property type="project" value="GO_Central"/>
</dbReference>
<feature type="compositionally biased region" description="Basic and acidic residues" evidence="1">
    <location>
        <begin position="224"/>
        <end position="233"/>
    </location>
</feature>
<evidence type="ECO:0000313" key="3">
    <source>
        <dbReference type="EMBL" id="ESN93038.1"/>
    </source>
</evidence>
<dbReference type="STRING" id="6412.T1EWE9"/>
<name>T1EWE9_HELRO</name>
<dbReference type="GeneID" id="20200899"/>
<evidence type="ECO:0000256" key="1">
    <source>
        <dbReference type="SAM" id="MobiDB-lite"/>
    </source>
</evidence>
<feature type="compositionally biased region" description="Acidic residues" evidence="1">
    <location>
        <begin position="247"/>
        <end position="260"/>
    </location>
</feature>
<dbReference type="InParanoid" id="T1EWE9"/>
<proteinExistence type="predicted"/>
<reference evidence="5" key="1">
    <citation type="submission" date="2012-12" db="EMBL/GenBank/DDBJ databases">
        <authorList>
            <person name="Hellsten U."/>
            <person name="Grimwood J."/>
            <person name="Chapman J.A."/>
            <person name="Shapiro H."/>
            <person name="Aerts A."/>
            <person name="Otillar R.P."/>
            <person name="Terry A.Y."/>
            <person name="Boore J.L."/>
            <person name="Simakov O."/>
            <person name="Marletaz F."/>
            <person name="Cho S.-J."/>
            <person name="Edsinger-Gonzales E."/>
            <person name="Havlak P."/>
            <person name="Kuo D.-H."/>
            <person name="Larsson T."/>
            <person name="Lv J."/>
            <person name="Arendt D."/>
            <person name="Savage R."/>
            <person name="Osoegawa K."/>
            <person name="de Jong P."/>
            <person name="Lindberg D.R."/>
            <person name="Seaver E.C."/>
            <person name="Weisblat D.A."/>
            <person name="Putnam N.H."/>
            <person name="Grigoriev I.V."/>
            <person name="Rokhsar D.S."/>
        </authorList>
    </citation>
    <scope>NUCLEOTIDE SEQUENCE</scope>
</reference>
<dbReference type="RefSeq" id="XP_009029300.1">
    <property type="nucleotide sequence ID" value="XM_009031052.1"/>
</dbReference>
<feature type="domain" description="Anillin homology" evidence="2">
    <location>
        <begin position="774"/>
        <end position="915"/>
    </location>
</feature>
<dbReference type="Gene3D" id="2.30.29.30">
    <property type="entry name" value="Pleckstrin-homology domain (PH domain)/Phosphotyrosine-binding domain (PTB)"/>
    <property type="match status" value="1"/>
</dbReference>
<evidence type="ECO:0000259" key="2">
    <source>
        <dbReference type="Pfam" id="PF08174"/>
    </source>
</evidence>
<dbReference type="CTD" id="20200899"/>
<accession>T1EWE9</accession>
<dbReference type="GO" id="GO:0000915">
    <property type="term" value="P:actomyosin contractile ring assembly"/>
    <property type="evidence" value="ECO:0000318"/>
    <property type="project" value="GO_Central"/>
</dbReference>
<keyword evidence="5" id="KW-1185">Reference proteome</keyword>
<sequence>MVPSVKSRVKSFIQDPKEVKPILKEVNDNECNLLNVPVSERKALWQGMINKEGNNCEKLDILKDKDHIVRGSNQSSVRTRMSMFESSNFAKPKLFDSKELASQKYDASDLRSLGAGSASDVKNDFVADTMSANDKATKNCRDPFEISDEYDFGYDRSEKRTSIYKLINQPAPKKVQLTLNVSHTVNISKNIETVSDKRTCCSDDRVNEEILKKVDNFIVDRNSGSKESVDPLLKRQKYANDNINNNNDDDDWEEEDEDDDKGNKRVSNMRKLRKLVNQCKQSLNNAATVSGDGNKNDSEDDGDNDDVIAGNVINKCLKYFDDSDGRKPLNDNDQLRIESNKDNGDGDDIGDDGNKVPAVLSFLNHQKNLKSLPQQPQQQPQQLRVAALNAEKTANFMAIACYEENNNDNNKMVNNNCNSKMNNNNNNINNNNNKDCNGIESSNVNNINNDIGSPVNNKKDNNNNSNNDNNNNNNNNGDENVYESIVSMGEEDYDDRSSGQHSNDCGNNNNNKFDDDNNNNNMSVGGIQLRDKECANKILVEKRDSKYAMSRSADLLSQQDFMVQRPYSCSAALNGRVQTTSSTTSDLGSDDNDCDVGGGHDNDANKRATCLGFFGESKKVGKVECNPAAKGIKQGEDGGDGSGRAHIHRSLLLNLSSDESLDDDGDNRLSIKHYHLLIILFVIVNIIVIPTLNFEALLEKIQIEESILQQSTNALKQCNVVSSSNSSSAIANTCEHVVECHRLILISRKKIEVYEKELRMRRSDSLPCGQVTNCSGRITINNLSLPLHRDIMITENPDRHFFIVHLRSGTQFFFSQVLSPARSATELLIPGPISFDDLQADFRIIVEIYAMTLSGDSAHTSSSTSSSAAKKRTFLTPKKKFLPSKSPIKVSKAFDFQRLNTSFNILGLMEVSVDDLECCSREGIKFDQDSIGCIDLSTCVYEQVGPIPRDICARPHTFQLVSVKNRSTNDKETLVSKLHGGVVTTKYVASEDQF</sequence>
<dbReference type="PANTHER" id="PTHR21538">
    <property type="entry name" value="ANILLIN/RHOTEKIN RTKN"/>
    <property type="match status" value="1"/>
</dbReference>
<dbReference type="AlphaFoldDB" id="T1EWE9"/>
<dbReference type="EMBL" id="KB097639">
    <property type="protein sequence ID" value="ESN93038.1"/>
    <property type="molecule type" value="Genomic_DNA"/>
</dbReference>
<reference evidence="4" key="3">
    <citation type="submission" date="2015-06" db="UniProtKB">
        <authorList>
            <consortium name="EnsemblMetazoa"/>
        </authorList>
    </citation>
    <scope>IDENTIFICATION</scope>
</reference>
<dbReference type="KEGG" id="hro:HELRODRAFT_165194"/>
<feature type="region of interest" description="Disordered" evidence="1">
    <location>
        <begin position="321"/>
        <end position="355"/>
    </location>
</feature>
<dbReference type="PANTHER" id="PTHR21538:SF23">
    <property type="entry name" value="ANILLIN"/>
    <property type="match status" value="1"/>
</dbReference>
<organism evidence="4 5">
    <name type="scientific">Helobdella robusta</name>
    <name type="common">Californian leech</name>
    <dbReference type="NCBI Taxonomy" id="6412"/>
    <lineage>
        <taxon>Eukaryota</taxon>
        <taxon>Metazoa</taxon>
        <taxon>Spiralia</taxon>
        <taxon>Lophotrochozoa</taxon>
        <taxon>Annelida</taxon>
        <taxon>Clitellata</taxon>
        <taxon>Hirudinea</taxon>
        <taxon>Rhynchobdellida</taxon>
        <taxon>Glossiphoniidae</taxon>
        <taxon>Helobdella</taxon>
    </lineage>
</organism>
<dbReference type="GO" id="GO:0005826">
    <property type="term" value="C:actomyosin contractile ring"/>
    <property type="evidence" value="ECO:0000318"/>
    <property type="project" value="GO_Central"/>
</dbReference>
<dbReference type="EnsemblMetazoa" id="HelroT165194">
    <property type="protein sequence ID" value="HelroP165194"/>
    <property type="gene ID" value="HelroG165194"/>
</dbReference>
<feature type="compositionally biased region" description="Basic and acidic residues" evidence="1">
    <location>
        <begin position="321"/>
        <end position="344"/>
    </location>
</feature>
<dbReference type="InterPro" id="IPR012966">
    <property type="entry name" value="AHD"/>
</dbReference>
<dbReference type="Proteomes" id="UP000015101">
    <property type="component" value="Unassembled WGS sequence"/>
</dbReference>
<feature type="region of interest" description="Disordered" evidence="1">
    <location>
        <begin position="283"/>
        <end position="306"/>
    </location>
</feature>
<dbReference type="EMBL" id="AMQM01001981">
    <property type="status" value="NOT_ANNOTATED_CDS"/>
    <property type="molecule type" value="Genomic_DNA"/>
</dbReference>
<gene>
    <name evidence="4" type="primary">20200899</name>
    <name evidence="3" type="ORF">HELRODRAFT_165194</name>
</gene>
<dbReference type="eggNOG" id="KOG3640">
    <property type="taxonomic scope" value="Eukaryota"/>
</dbReference>
<reference evidence="3 5" key="2">
    <citation type="journal article" date="2013" name="Nature">
        <title>Insights into bilaterian evolution from three spiralian genomes.</title>
        <authorList>
            <person name="Simakov O."/>
            <person name="Marletaz F."/>
            <person name="Cho S.J."/>
            <person name="Edsinger-Gonzales E."/>
            <person name="Havlak P."/>
            <person name="Hellsten U."/>
            <person name="Kuo D.H."/>
            <person name="Larsson T."/>
            <person name="Lv J."/>
            <person name="Arendt D."/>
            <person name="Savage R."/>
            <person name="Osoegawa K."/>
            <person name="de Jong P."/>
            <person name="Grimwood J."/>
            <person name="Chapman J.A."/>
            <person name="Shapiro H."/>
            <person name="Aerts A."/>
            <person name="Otillar R.P."/>
            <person name="Terry A.Y."/>
            <person name="Boore J.L."/>
            <person name="Grigoriev I.V."/>
            <person name="Lindberg D.R."/>
            <person name="Seaver E.C."/>
            <person name="Weisblat D.A."/>
            <person name="Putnam N.H."/>
            <person name="Rokhsar D.S."/>
        </authorList>
    </citation>
    <scope>NUCLEOTIDE SEQUENCE</scope>
</reference>
<dbReference type="HOGENOM" id="CLU_300966_0_0_1"/>
<dbReference type="OrthoDB" id="5915976at2759"/>
<feature type="compositionally biased region" description="Low complexity" evidence="1">
    <location>
        <begin position="462"/>
        <end position="476"/>
    </location>
</feature>
<dbReference type="InterPro" id="IPR011993">
    <property type="entry name" value="PH-like_dom_sf"/>
</dbReference>
<feature type="region of interest" description="Disordered" evidence="1">
    <location>
        <begin position="447"/>
        <end position="527"/>
    </location>
</feature>
<dbReference type="InterPro" id="IPR051364">
    <property type="entry name" value="Cytokinesis/Rho-signaling"/>
</dbReference>
<protein>
    <recommendedName>
        <fullName evidence="2">Anillin homology domain-containing protein</fullName>
    </recommendedName>
</protein>
<evidence type="ECO:0000313" key="5">
    <source>
        <dbReference type="Proteomes" id="UP000015101"/>
    </source>
</evidence>
<dbReference type="GO" id="GO:0000281">
    <property type="term" value="P:mitotic cytokinesis"/>
    <property type="evidence" value="ECO:0000318"/>
    <property type="project" value="GO_Central"/>
</dbReference>
<dbReference type="Pfam" id="PF08174">
    <property type="entry name" value="Anillin"/>
    <property type="match status" value="1"/>
</dbReference>